<sequence precursor="true">MESIFLYKENEPLIFTNVLFWFFFAFVLFIYQFAKDKQIARTSFLALFSLYFYYLSSGWFFLLLIFSTIVDYFIGEGIFKSEDEKHRKLLVTLSVVINLSVLAYFKYTFFFVDSLNTTSEWLSGTSWDIAKTDYFAYLLNLLVGKPYFDTTSIFLPVGISFYTFQTISYSIDIYRRQLEPVKNIIDFGFFVSFFPQLVAGPIVRASEFVPQIYQKYKLSSTEYNEAIFLIINGLVKKMLISDYISANYVDRIFAEPFQYTGFENLMAVYGYAIQIYCDFSGYTDIAIGVALLLGFRLPINFNSPYKSVSITDFWRRWHISLSSWLRDYLYIPLGGNRKGKVRTYVNLFLTMLLGGLWHGNAWRFVIWGALHGVALAVHKLWLTFVDIPESWQKSKIYNLIMLIVTFHFVCFCWMYFRAADVSTVNLMLEQIFYKFEFAGIFERIAAYKTIYAVLLLGFVVHWLPEDTKTATRIAFADLPDIIKAIIIMAVLLVLFQFKTAGIQPFIYFQF</sequence>
<evidence type="ECO:0000256" key="5">
    <source>
        <dbReference type="ARBA" id="ARBA00022692"/>
    </source>
</evidence>
<evidence type="ECO:0000256" key="1">
    <source>
        <dbReference type="ARBA" id="ARBA00004651"/>
    </source>
</evidence>
<feature type="transmembrane region" description="Helical" evidence="10">
    <location>
        <begin position="12"/>
        <end position="31"/>
    </location>
</feature>
<comment type="subcellular location">
    <subcellularLocation>
        <location evidence="1">Cell membrane</location>
        <topology evidence="1">Multi-pass membrane protein</topology>
    </subcellularLocation>
</comment>
<evidence type="ECO:0000256" key="4">
    <source>
        <dbReference type="ARBA" id="ARBA00022679"/>
    </source>
</evidence>
<dbReference type="GO" id="GO:0016746">
    <property type="term" value="F:acyltransferase activity"/>
    <property type="evidence" value="ECO:0007669"/>
    <property type="project" value="UniProtKB-KW"/>
</dbReference>
<evidence type="ECO:0000313" key="11">
    <source>
        <dbReference type="EMBL" id="AFM03041.1"/>
    </source>
</evidence>
<evidence type="ECO:0000256" key="8">
    <source>
        <dbReference type="ARBA" id="ARBA00023315"/>
    </source>
</evidence>
<feature type="transmembrane region" description="Helical" evidence="10">
    <location>
        <begin position="86"/>
        <end position="105"/>
    </location>
</feature>
<dbReference type="PIRSF" id="PIRSF500217">
    <property type="entry name" value="AlgI"/>
    <property type="match status" value="1"/>
</dbReference>
<name>I4AGF6_BERLS</name>
<dbReference type="InterPro" id="IPR004299">
    <property type="entry name" value="MBOAT_fam"/>
</dbReference>
<dbReference type="Pfam" id="PF03062">
    <property type="entry name" value="MBOAT"/>
    <property type="match status" value="1"/>
</dbReference>
<dbReference type="OrthoDB" id="9805788at2"/>
<reference evidence="12" key="1">
    <citation type="submission" date="2012-06" db="EMBL/GenBank/DDBJ databases">
        <title>The complete genome of Flexibacter litoralis DSM 6794.</title>
        <authorList>
            <person name="Lucas S."/>
            <person name="Copeland A."/>
            <person name="Lapidus A."/>
            <person name="Glavina del Rio T."/>
            <person name="Dalin E."/>
            <person name="Tice H."/>
            <person name="Bruce D."/>
            <person name="Goodwin L."/>
            <person name="Pitluck S."/>
            <person name="Peters L."/>
            <person name="Ovchinnikova G."/>
            <person name="Lu M."/>
            <person name="Kyrpides N."/>
            <person name="Mavromatis K."/>
            <person name="Ivanova N."/>
            <person name="Brettin T."/>
            <person name="Detter J.C."/>
            <person name="Han C."/>
            <person name="Larimer F."/>
            <person name="Land M."/>
            <person name="Hauser L."/>
            <person name="Markowitz V."/>
            <person name="Cheng J.-F."/>
            <person name="Hugenholtz P."/>
            <person name="Woyke T."/>
            <person name="Wu D."/>
            <person name="Spring S."/>
            <person name="Lang E."/>
            <person name="Kopitz M."/>
            <person name="Brambilla E."/>
            <person name="Klenk H.-P."/>
            <person name="Eisen J.A."/>
        </authorList>
    </citation>
    <scope>NUCLEOTIDE SEQUENCE [LARGE SCALE GENOMIC DNA]</scope>
    <source>
        <strain evidence="12">ATCC 23117 / DSM 6794 / NBRC 15988 / NCIMB 1366 / Sio-4</strain>
    </source>
</reference>
<keyword evidence="8 9" id="KW-0012">Acyltransferase</keyword>
<evidence type="ECO:0000313" key="12">
    <source>
        <dbReference type="Proteomes" id="UP000006054"/>
    </source>
</evidence>
<keyword evidence="5 10" id="KW-0812">Transmembrane</keyword>
<keyword evidence="3 9" id="KW-1003">Cell membrane</keyword>
<feature type="transmembrane region" description="Helical" evidence="10">
    <location>
        <begin position="484"/>
        <end position="508"/>
    </location>
</feature>
<gene>
    <name evidence="11" type="ordered locus">Fleli_0575</name>
</gene>
<feature type="transmembrane region" description="Helical" evidence="10">
    <location>
        <begin position="364"/>
        <end position="384"/>
    </location>
</feature>
<dbReference type="PIRSF" id="PIRSF016636">
    <property type="entry name" value="AlgI_DltB"/>
    <property type="match status" value="1"/>
</dbReference>
<dbReference type="AlphaFoldDB" id="I4AGF6"/>
<feature type="transmembrane region" description="Helical" evidence="10">
    <location>
        <begin position="444"/>
        <end position="463"/>
    </location>
</feature>
<dbReference type="PANTHER" id="PTHR13285:SF23">
    <property type="entry name" value="TEICHOIC ACID D-ALANYLTRANSFERASE"/>
    <property type="match status" value="1"/>
</dbReference>
<proteinExistence type="inferred from homology"/>
<evidence type="ECO:0000256" key="9">
    <source>
        <dbReference type="PIRNR" id="PIRNR016636"/>
    </source>
</evidence>
<dbReference type="PATRIC" id="fig|880071.3.peg.542"/>
<dbReference type="STRING" id="880071.Fleli_0575"/>
<evidence type="ECO:0000256" key="10">
    <source>
        <dbReference type="SAM" id="Phobius"/>
    </source>
</evidence>
<feature type="transmembrane region" description="Helical" evidence="10">
    <location>
        <begin position="51"/>
        <end position="74"/>
    </location>
</feature>
<dbReference type="KEGG" id="fli:Fleli_0575"/>
<dbReference type="GO" id="GO:0005886">
    <property type="term" value="C:plasma membrane"/>
    <property type="evidence" value="ECO:0007669"/>
    <property type="project" value="UniProtKB-SubCell"/>
</dbReference>
<dbReference type="Proteomes" id="UP000006054">
    <property type="component" value="Chromosome"/>
</dbReference>
<dbReference type="HOGENOM" id="CLU_025255_4_1_10"/>
<dbReference type="InterPro" id="IPR028362">
    <property type="entry name" value="AlgI"/>
</dbReference>
<dbReference type="eggNOG" id="COG1696">
    <property type="taxonomic scope" value="Bacteria"/>
</dbReference>
<comment type="similarity">
    <text evidence="2 9">Belongs to the membrane-bound acyltransferase family.</text>
</comment>
<accession>I4AGF6</accession>
<feature type="transmembrane region" description="Helical" evidence="10">
    <location>
        <begin position="396"/>
        <end position="416"/>
    </location>
</feature>
<evidence type="ECO:0000256" key="2">
    <source>
        <dbReference type="ARBA" id="ARBA00010323"/>
    </source>
</evidence>
<dbReference type="EMBL" id="CP003345">
    <property type="protein sequence ID" value="AFM03041.1"/>
    <property type="molecule type" value="Genomic_DNA"/>
</dbReference>
<dbReference type="RefSeq" id="WP_014796501.1">
    <property type="nucleotide sequence ID" value="NC_018018.1"/>
</dbReference>
<dbReference type="PANTHER" id="PTHR13285">
    <property type="entry name" value="ACYLTRANSFERASE"/>
    <property type="match status" value="1"/>
</dbReference>
<evidence type="ECO:0000256" key="3">
    <source>
        <dbReference type="ARBA" id="ARBA00022475"/>
    </source>
</evidence>
<evidence type="ECO:0000256" key="7">
    <source>
        <dbReference type="ARBA" id="ARBA00023136"/>
    </source>
</evidence>
<keyword evidence="7 9" id="KW-0472">Membrane</keyword>
<feature type="transmembrane region" description="Helical" evidence="10">
    <location>
        <begin position="153"/>
        <end position="174"/>
    </location>
</feature>
<feature type="transmembrane region" description="Helical" evidence="10">
    <location>
        <begin position="341"/>
        <end position="358"/>
    </location>
</feature>
<keyword evidence="6 10" id="KW-1133">Transmembrane helix</keyword>
<dbReference type="GO" id="GO:0042121">
    <property type="term" value="P:alginic acid biosynthetic process"/>
    <property type="evidence" value="ECO:0007669"/>
    <property type="project" value="InterPro"/>
</dbReference>
<dbReference type="InterPro" id="IPR024194">
    <property type="entry name" value="Ac/AlaTfrase_AlgI/DltB"/>
</dbReference>
<protein>
    <submittedName>
        <fullName evidence="11">Putative membrane protein involved in D-alanine export</fullName>
    </submittedName>
</protein>
<organism evidence="11 12">
    <name type="scientific">Bernardetia litoralis (strain ATCC 23117 / DSM 6794 / NBRC 15988 / NCIMB 1366 / Fx l1 / Sio-4)</name>
    <name type="common">Flexibacter litoralis</name>
    <dbReference type="NCBI Taxonomy" id="880071"/>
    <lineage>
        <taxon>Bacteria</taxon>
        <taxon>Pseudomonadati</taxon>
        <taxon>Bacteroidota</taxon>
        <taxon>Cytophagia</taxon>
        <taxon>Cytophagales</taxon>
        <taxon>Bernardetiaceae</taxon>
        <taxon>Bernardetia</taxon>
    </lineage>
</organism>
<dbReference type="InterPro" id="IPR051085">
    <property type="entry name" value="MB_O-acyltransferase"/>
</dbReference>
<keyword evidence="12" id="KW-1185">Reference proteome</keyword>
<keyword evidence="4 9" id="KW-0808">Transferase</keyword>
<evidence type="ECO:0000256" key="6">
    <source>
        <dbReference type="ARBA" id="ARBA00022989"/>
    </source>
</evidence>